<evidence type="ECO:0000256" key="1">
    <source>
        <dbReference type="SAM" id="MobiDB-lite"/>
    </source>
</evidence>
<dbReference type="Proteomes" id="UP000283383">
    <property type="component" value="Unassembled WGS sequence"/>
</dbReference>
<accession>A0A420HA83</accession>
<keyword evidence="3" id="KW-1185">Reference proteome</keyword>
<comment type="caution">
    <text evidence="2">The sequence shown here is derived from an EMBL/GenBank/DDBJ whole genome shotgun (WGS) entry which is preliminary data.</text>
</comment>
<proteinExistence type="predicted"/>
<organism evidence="2 3">
    <name type="scientific">Golovinomyces cichoracearum</name>
    <dbReference type="NCBI Taxonomy" id="62708"/>
    <lineage>
        <taxon>Eukaryota</taxon>
        <taxon>Fungi</taxon>
        <taxon>Dikarya</taxon>
        <taxon>Ascomycota</taxon>
        <taxon>Pezizomycotina</taxon>
        <taxon>Leotiomycetes</taxon>
        <taxon>Erysiphales</taxon>
        <taxon>Erysiphaceae</taxon>
        <taxon>Golovinomyces</taxon>
    </lineage>
</organism>
<name>A0A420HA83_9PEZI</name>
<evidence type="ECO:0000313" key="3">
    <source>
        <dbReference type="Proteomes" id="UP000283383"/>
    </source>
</evidence>
<sequence>MSNKSEYLIIESNSKGLKELEMAERKNSFGDVAEVKIPSLSVLPIINVTPFSERDQDAGGWIAALEIKFVQAGFDSAENVPGWMWARRPSEISDLERDIFTDEYVRRFELVVAPESEPQHQKMVNELRQYKDESLRDYSSRVQGNLEIIAVDGSSEYRGVASSVNKFVIEMIADRFVLGIYNEELSARAVDREAAPSKSLHQAFEVIQGCQMTMSDQVRRNEMWQQMHKAKALDLIQENSAEVNAVVNDFAQFNIDSVRAGNFRRLYAVAGVSSALPGRIIPTEAHTTQECHQQFSLPAPSLFQRHKDEQQYSKNSSGYRGPPQRDSWRNRGENYSKYNNHGRNRGEFEGQRHAPASHQRRSVDSTHPFVNGRTGPFHYSSECLGPMLIQWKQDILQSKSRGNIAKPTASQVTGEPSGMHENFERDQTFGRSYSPQFQS</sequence>
<feature type="compositionally biased region" description="Polar residues" evidence="1">
    <location>
        <begin position="429"/>
        <end position="439"/>
    </location>
</feature>
<evidence type="ECO:0000313" key="2">
    <source>
        <dbReference type="EMBL" id="RKF54318.1"/>
    </source>
</evidence>
<protein>
    <submittedName>
        <fullName evidence="2">Uncharacterized protein</fullName>
    </submittedName>
</protein>
<reference evidence="2 3" key="1">
    <citation type="journal article" date="2018" name="BMC Genomics">
        <title>Comparative genome analyses reveal sequence features reflecting distinct modes of host-adaptation between dicot and monocot powdery mildew.</title>
        <authorList>
            <person name="Wu Y."/>
            <person name="Ma X."/>
            <person name="Pan Z."/>
            <person name="Kale S.D."/>
            <person name="Song Y."/>
            <person name="King H."/>
            <person name="Zhang Q."/>
            <person name="Presley C."/>
            <person name="Deng X."/>
            <person name="Wei C.I."/>
            <person name="Xiao S."/>
        </authorList>
    </citation>
    <scope>NUCLEOTIDE SEQUENCE [LARGE SCALE GENOMIC DNA]</scope>
    <source>
        <strain evidence="2">UMSG3</strain>
    </source>
</reference>
<dbReference type="EMBL" id="MCBQ01021061">
    <property type="protein sequence ID" value="RKF54318.1"/>
    <property type="molecule type" value="Genomic_DNA"/>
</dbReference>
<dbReference type="STRING" id="62708.A0A420HA83"/>
<dbReference type="AlphaFoldDB" id="A0A420HA83"/>
<feature type="region of interest" description="Disordered" evidence="1">
    <location>
        <begin position="402"/>
        <end position="439"/>
    </location>
</feature>
<feature type="region of interest" description="Disordered" evidence="1">
    <location>
        <begin position="307"/>
        <end position="370"/>
    </location>
</feature>
<gene>
    <name evidence="2" type="ORF">GcM3_210034</name>
</gene>